<dbReference type="GeneID" id="85404637"/>
<protein>
    <submittedName>
        <fullName evidence="1">Uncharacterized protein</fullName>
    </submittedName>
</protein>
<gene>
    <name evidence="1" type="ORF">CTAM01_04369</name>
</gene>
<dbReference type="Proteomes" id="UP001227543">
    <property type="component" value="Unassembled WGS sequence"/>
</dbReference>
<dbReference type="RefSeq" id="XP_060385044.1">
    <property type="nucleotide sequence ID" value="XM_060520399.1"/>
</dbReference>
<proteinExistence type="predicted"/>
<evidence type="ECO:0000313" key="2">
    <source>
        <dbReference type="Proteomes" id="UP001227543"/>
    </source>
</evidence>
<reference evidence="1 2" key="1">
    <citation type="submission" date="2016-10" db="EMBL/GenBank/DDBJ databases">
        <title>The genome sequence of Colletotrichum fioriniae PJ7.</title>
        <authorList>
            <person name="Baroncelli R."/>
        </authorList>
    </citation>
    <scope>NUCLEOTIDE SEQUENCE [LARGE SCALE GENOMIC DNA]</scope>
    <source>
        <strain evidence="1 2">Tom-12</strain>
    </source>
</reference>
<dbReference type="EMBL" id="MLFU01000010">
    <property type="protein sequence ID" value="KAK1504139.1"/>
    <property type="molecule type" value="Genomic_DNA"/>
</dbReference>
<keyword evidence="2" id="KW-1185">Reference proteome</keyword>
<feature type="non-terminal residue" evidence="1">
    <location>
        <position position="1"/>
    </location>
</feature>
<sequence length="161" mass="17842">SVLTARLARNQSRNKGLLDVTGTSAEPSLPLPLISYSLAVTDASQPQRGKPPSGVEHGESLACAYGVPAWARHGVISNSRRDGRNALRKRGVAFVVGYRKCLERAYHETNQGIPPRSHIDTNVNPARSRAVASRLALHYFRLRRRCDVLRRGPRRTRALLE</sequence>
<accession>A0ABQ9RI06</accession>
<name>A0ABQ9RI06_9PEZI</name>
<organism evidence="1 2">
    <name type="scientific">Colletotrichum tamarilloi</name>
    <dbReference type="NCBI Taxonomy" id="1209934"/>
    <lineage>
        <taxon>Eukaryota</taxon>
        <taxon>Fungi</taxon>
        <taxon>Dikarya</taxon>
        <taxon>Ascomycota</taxon>
        <taxon>Pezizomycotina</taxon>
        <taxon>Sordariomycetes</taxon>
        <taxon>Hypocreomycetidae</taxon>
        <taxon>Glomerellales</taxon>
        <taxon>Glomerellaceae</taxon>
        <taxon>Colletotrichum</taxon>
        <taxon>Colletotrichum acutatum species complex</taxon>
    </lineage>
</organism>
<comment type="caution">
    <text evidence="1">The sequence shown here is derived from an EMBL/GenBank/DDBJ whole genome shotgun (WGS) entry which is preliminary data.</text>
</comment>
<evidence type="ECO:0000313" key="1">
    <source>
        <dbReference type="EMBL" id="KAK1504139.1"/>
    </source>
</evidence>